<keyword evidence="1" id="KW-0732">Signal</keyword>
<evidence type="ECO:0000313" key="4">
    <source>
        <dbReference type="Proteomes" id="UP001526166"/>
    </source>
</evidence>
<reference evidence="3 4" key="1">
    <citation type="submission" date="2022-10" db="EMBL/GenBank/DDBJ databases">
        <title>Sinirhodobacter sp. nov., isolated from ocean surface sediments.</title>
        <authorList>
            <person name="He W."/>
            <person name="Wang L."/>
            <person name="Zhang D.-F."/>
        </authorList>
    </citation>
    <scope>NUCLEOTIDE SEQUENCE [LARGE SCALE GENOMIC DNA]</scope>
    <source>
        <strain evidence="3 4">WL0115</strain>
    </source>
</reference>
<accession>A0ABT2ZVC2</accession>
<dbReference type="PROSITE" id="PS51724">
    <property type="entry name" value="SPOR"/>
    <property type="match status" value="1"/>
</dbReference>
<evidence type="ECO:0000313" key="3">
    <source>
        <dbReference type="EMBL" id="MCV2877479.1"/>
    </source>
</evidence>
<proteinExistence type="predicted"/>
<gene>
    <name evidence="3" type="ORF">OE699_01320</name>
</gene>
<feature type="chain" id="PRO_5046663685" evidence="1">
    <location>
        <begin position="24"/>
        <end position="220"/>
    </location>
</feature>
<evidence type="ECO:0000256" key="1">
    <source>
        <dbReference type="SAM" id="SignalP"/>
    </source>
</evidence>
<dbReference type="InterPro" id="IPR036680">
    <property type="entry name" value="SPOR-like_sf"/>
</dbReference>
<protein>
    <submittedName>
        <fullName evidence="3">SPOR domain-containing protein</fullName>
    </submittedName>
</protein>
<dbReference type="Proteomes" id="UP001526166">
    <property type="component" value="Unassembled WGS sequence"/>
</dbReference>
<organism evidence="3 4">
    <name type="scientific">Sedimentimonas flavescens</name>
    <dbReference type="NCBI Taxonomy" id="2851012"/>
    <lineage>
        <taxon>Bacteria</taxon>
        <taxon>Pseudomonadati</taxon>
        <taxon>Pseudomonadota</taxon>
        <taxon>Alphaproteobacteria</taxon>
        <taxon>Rhodobacterales</taxon>
        <taxon>Rhodobacter group</taxon>
        <taxon>Sedimentimonas</taxon>
    </lineage>
</organism>
<dbReference type="Pfam" id="PF05036">
    <property type="entry name" value="SPOR"/>
    <property type="match status" value="1"/>
</dbReference>
<dbReference type="InterPro" id="IPR007730">
    <property type="entry name" value="SPOR-like_dom"/>
</dbReference>
<dbReference type="EMBL" id="JAOWKW010000001">
    <property type="protein sequence ID" value="MCV2877479.1"/>
    <property type="molecule type" value="Genomic_DNA"/>
</dbReference>
<keyword evidence="4" id="KW-1185">Reference proteome</keyword>
<sequence>MRLGRGIASAAMAAFFCSPAAWAEIIGPAELPPPGFVGRQYVDSMGCVFLLDGAGGEARWVTRVTRDGLPLCGYPPSPKVVEIAEPPVQAVPPAALPEQELTLPAAPPVLAEPAPVEVAKPAPVKTAEPVIEAPRPAKPVKKKTPVRKDPLAGKYVQVGAFGIAQNAERAKARLHALGLPVSTQQVSGLTIVFAGPLAPVELQEALRAVRRAGFSDAYLR</sequence>
<dbReference type="SUPFAM" id="SSF110997">
    <property type="entry name" value="Sporulation related repeat"/>
    <property type="match status" value="1"/>
</dbReference>
<comment type="caution">
    <text evidence="3">The sequence shown here is derived from an EMBL/GenBank/DDBJ whole genome shotgun (WGS) entry which is preliminary data.</text>
</comment>
<dbReference type="RefSeq" id="WP_263846807.1">
    <property type="nucleotide sequence ID" value="NZ_JAOWKW010000001.1"/>
</dbReference>
<evidence type="ECO:0000259" key="2">
    <source>
        <dbReference type="PROSITE" id="PS51724"/>
    </source>
</evidence>
<feature type="domain" description="SPOR" evidence="2">
    <location>
        <begin position="148"/>
        <end position="220"/>
    </location>
</feature>
<dbReference type="Gene3D" id="3.30.70.1070">
    <property type="entry name" value="Sporulation related repeat"/>
    <property type="match status" value="1"/>
</dbReference>
<feature type="signal peptide" evidence="1">
    <location>
        <begin position="1"/>
        <end position="23"/>
    </location>
</feature>
<name>A0ABT2ZVC2_9RHOB</name>